<dbReference type="KEGG" id="dvi:6631156"/>
<feature type="signal peptide" evidence="9">
    <location>
        <begin position="1"/>
        <end position="17"/>
    </location>
</feature>
<dbReference type="AlphaFoldDB" id="B4LYL0"/>
<proteinExistence type="inferred from homology"/>
<name>B4LYL0_DROVI</name>
<evidence type="ECO:0000256" key="4">
    <source>
        <dbReference type="ARBA" id="ARBA00022801"/>
    </source>
</evidence>
<dbReference type="InterPro" id="IPR001254">
    <property type="entry name" value="Trypsin_dom"/>
</dbReference>
<dbReference type="InterPro" id="IPR050430">
    <property type="entry name" value="Peptidase_S1"/>
</dbReference>
<dbReference type="STRING" id="7244.B4LYL0"/>
<dbReference type="OMA" id="FYRDFIN"/>
<dbReference type="OrthoDB" id="546450at2759"/>
<dbReference type="InterPro" id="IPR009003">
    <property type="entry name" value="Peptidase_S1_PA"/>
</dbReference>
<dbReference type="GO" id="GO:0006508">
    <property type="term" value="P:proteolysis"/>
    <property type="evidence" value="ECO:0007669"/>
    <property type="project" value="UniProtKB-KW"/>
</dbReference>
<feature type="domain" description="Peptidase S1" evidence="10">
    <location>
        <begin position="31"/>
        <end position="254"/>
    </location>
</feature>
<dbReference type="GO" id="GO:0004252">
    <property type="term" value="F:serine-type endopeptidase activity"/>
    <property type="evidence" value="ECO:0007669"/>
    <property type="project" value="InterPro"/>
</dbReference>
<keyword evidence="6" id="KW-0865">Zymogen</keyword>
<dbReference type="SMART" id="SM00020">
    <property type="entry name" value="Tryp_SPc"/>
    <property type="match status" value="1"/>
</dbReference>
<dbReference type="eggNOG" id="KOG3627">
    <property type="taxonomic scope" value="Eukaryota"/>
</dbReference>
<keyword evidence="2 8" id="KW-0645">Protease</keyword>
<keyword evidence="12" id="KW-1185">Reference proteome</keyword>
<dbReference type="SUPFAM" id="SSF50494">
    <property type="entry name" value="Trypsin-like serine proteases"/>
    <property type="match status" value="1"/>
</dbReference>
<dbReference type="PhylomeDB" id="B4LYL0"/>
<keyword evidence="3 9" id="KW-0732">Signal</keyword>
<keyword evidence="4 8" id="KW-0378">Hydrolase</keyword>
<dbReference type="InterPro" id="IPR018114">
    <property type="entry name" value="TRYPSIN_HIS"/>
</dbReference>
<evidence type="ECO:0000313" key="12">
    <source>
        <dbReference type="Proteomes" id="UP000008792"/>
    </source>
</evidence>
<dbReference type="Gene3D" id="2.40.10.10">
    <property type="entry name" value="Trypsin-like serine proteases"/>
    <property type="match status" value="1"/>
</dbReference>
<dbReference type="PANTHER" id="PTHR24276:SF94">
    <property type="entry name" value="AT20289P-RELATED"/>
    <property type="match status" value="1"/>
</dbReference>
<dbReference type="MEROPS" id="S01.A63"/>
<dbReference type="PRINTS" id="PR00722">
    <property type="entry name" value="CHYMOTRYPSIN"/>
</dbReference>
<evidence type="ECO:0000256" key="9">
    <source>
        <dbReference type="SAM" id="SignalP"/>
    </source>
</evidence>
<protein>
    <recommendedName>
        <fullName evidence="10">Peptidase S1 domain-containing protein</fullName>
    </recommendedName>
</protein>
<dbReference type="PANTHER" id="PTHR24276">
    <property type="entry name" value="POLYSERASE-RELATED"/>
    <property type="match status" value="1"/>
</dbReference>
<reference evidence="11 12" key="1">
    <citation type="journal article" date="2007" name="Nature">
        <title>Evolution of genes and genomes on the Drosophila phylogeny.</title>
        <authorList>
            <consortium name="Drosophila 12 Genomes Consortium"/>
            <person name="Clark A.G."/>
            <person name="Eisen M.B."/>
            <person name="Smith D.R."/>
            <person name="Bergman C.M."/>
            <person name="Oliver B."/>
            <person name="Markow T.A."/>
            <person name="Kaufman T.C."/>
            <person name="Kellis M."/>
            <person name="Gelbart W."/>
            <person name="Iyer V.N."/>
            <person name="Pollard D.A."/>
            <person name="Sackton T.B."/>
            <person name="Larracuente A.M."/>
            <person name="Singh N.D."/>
            <person name="Abad J.P."/>
            <person name="Abt D.N."/>
            <person name="Adryan B."/>
            <person name="Aguade M."/>
            <person name="Akashi H."/>
            <person name="Anderson W.W."/>
            <person name="Aquadro C.F."/>
            <person name="Ardell D.H."/>
            <person name="Arguello R."/>
            <person name="Artieri C.G."/>
            <person name="Barbash D.A."/>
            <person name="Barker D."/>
            <person name="Barsanti P."/>
            <person name="Batterham P."/>
            <person name="Batzoglou S."/>
            <person name="Begun D."/>
            <person name="Bhutkar A."/>
            <person name="Blanco E."/>
            <person name="Bosak S.A."/>
            <person name="Bradley R.K."/>
            <person name="Brand A.D."/>
            <person name="Brent M.R."/>
            <person name="Brooks A.N."/>
            <person name="Brown R.H."/>
            <person name="Butlin R.K."/>
            <person name="Caggese C."/>
            <person name="Calvi B.R."/>
            <person name="Bernardo de Carvalho A."/>
            <person name="Caspi A."/>
            <person name="Castrezana S."/>
            <person name="Celniker S.E."/>
            <person name="Chang J.L."/>
            <person name="Chapple C."/>
            <person name="Chatterji S."/>
            <person name="Chinwalla A."/>
            <person name="Civetta A."/>
            <person name="Clifton S.W."/>
            <person name="Comeron J.M."/>
            <person name="Costello J.C."/>
            <person name="Coyne J.A."/>
            <person name="Daub J."/>
            <person name="David R.G."/>
            <person name="Delcher A.L."/>
            <person name="Delehaunty K."/>
            <person name="Do C.B."/>
            <person name="Ebling H."/>
            <person name="Edwards K."/>
            <person name="Eickbush T."/>
            <person name="Evans J.D."/>
            <person name="Filipski A."/>
            <person name="Findeiss S."/>
            <person name="Freyhult E."/>
            <person name="Fulton L."/>
            <person name="Fulton R."/>
            <person name="Garcia A.C."/>
            <person name="Gardiner A."/>
            <person name="Garfield D.A."/>
            <person name="Garvin B.E."/>
            <person name="Gibson G."/>
            <person name="Gilbert D."/>
            <person name="Gnerre S."/>
            <person name="Godfrey J."/>
            <person name="Good R."/>
            <person name="Gotea V."/>
            <person name="Gravely B."/>
            <person name="Greenberg A.J."/>
            <person name="Griffiths-Jones S."/>
            <person name="Gross S."/>
            <person name="Guigo R."/>
            <person name="Gustafson E.A."/>
            <person name="Haerty W."/>
            <person name="Hahn M.W."/>
            <person name="Halligan D.L."/>
            <person name="Halpern A.L."/>
            <person name="Halter G.M."/>
            <person name="Han M.V."/>
            <person name="Heger A."/>
            <person name="Hillier L."/>
            <person name="Hinrichs A.S."/>
            <person name="Holmes I."/>
            <person name="Hoskins R.A."/>
            <person name="Hubisz M.J."/>
            <person name="Hultmark D."/>
            <person name="Huntley M.A."/>
            <person name="Jaffe D.B."/>
            <person name="Jagadeeshan S."/>
            <person name="Jeck W.R."/>
            <person name="Johnson J."/>
            <person name="Jones C.D."/>
            <person name="Jordan W.C."/>
            <person name="Karpen G.H."/>
            <person name="Kataoka E."/>
            <person name="Keightley P.D."/>
            <person name="Kheradpour P."/>
            <person name="Kirkness E.F."/>
            <person name="Koerich L.B."/>
            <person name="Kristiansen K."/>
            <person name="Kudrna D."/>
            <person name="Kulathinal R.J."/>
            <person name="Kumar S."/>
            <person name="Kwok R."/>
            <person name="Lander E."/>
            <person name="Langley C.H."/>
            <person name="Lapoint R."/>
            <person name="Lazzaro B.P."/>
            <person name="Lee S.J."/>
            <person name="Levesque L."/>
            <person name="Li R."/>
            <person name="Lin C.F."/>
            <person name="Lin M.F."/>
            <person name="Lindblad-Toh K."/>
            <person name="Llopart A."/>
            <person name="Long M."/>
            <person name="Low L."/>
            <person name="Lozovsky E."/>
            <person name="Lu J."/>
            <person name="Luo M."/>
            <person name="Machado C.A."/>
            <person name="Makalowski W."/>
            <person name="Marzo M."/>
            <person name="Matsuda M."/>
            <person name="Matzkin L."/>
            <person name="McAllister B."/>
            <person name="McBride C.S."/>
            <person name="McKernan B."/>
            <person name="McKernan K."/>
            <person name="Mendez-Lago M."/>
            <person name="Minx P."/>
            <person name="Mollenhauer M.U."/>
            <person name="Montooth K."/>
            <person name="Mount S.M."/>
            <person name="Mu X."/>
            <person name="Myers E."/>
            <person name="Negre B."/>
            <person name="Newfeld S."/>
            <person name="Nielsen R."/>
            <person name="Noor M.A."/>
            <person name="O'Grady P."/>
            <person name="Pachter L."/>
            <person name="Papaceit M."/>
            <person name="Parisi M.J."/>
            <person name="Parisi M."/>
            <person name="Parts L."/>
            <person name="Pedersen J.S."/>
            <person name="Pesole G."/>
            <person name="Phillippy A.M."/>
            <person name="Ponting C.P."/>
            <person name="Pop M."/>
            <person name="Porcelli D."/>
            <person name="Powell J.R."/>
            <person name="Prohaska S."/>
            <person name="Pruitt K."/>
            <person name="Puig M."/>
            <person name="Quesneville H."/>
            <person name="Ram K.R."/>
            <person name="Rand D."/>
            <person name="Rasmussen M.D."/>
            <person name="Reed L.K."/>
            <person name="Reenan R."/>
            <person name="Reily A."/>
            <person name="Remington K.A."/>
            <person name="Rieger T.T."/>
            <person name="Ritchie M.G."/>
            <person name="Robin C."/>
            <person name="Rogers Y.H."/>
            <person name="Rohde C."/>
            <person name="Rozas J."/>
            <person name="Rubenfield M.J."/>
            <person name="Ruiz A."/>
            <person name="Russo S."/>
            <person name="Salzberg S.L."/>
            <person name="Sanchez-Gracia A."/>
            <person name="Saranga D.J."/>
            <person name="Sato H."/>
            <person name="Schaeffer S.W."/>
            <person name="Schatz M.C."/>
            <person name="Schlenke T."/>
            <person name="Schwartz R."/>
            <person name="Segarra C."/>
            <person name="Singh R.S."/>
            <person name="Sirot L."/>
            <person name="Sirota M."/>
            <person name="Sisneros N.B."/>
            <person name="Smith C.D."/>
            <person name="Smith T.F."/>
            <person name="Spieth J."/>
            <person name="Stage D.E."/>
            <person name="Stark A."/>
            <person name="Stephan W."/>
            <person name="Strausberg R.L."/>
            <person name="Strempel S."/>
            <person name="Sturgill D."/>
            <person name="Sutton G."/>
            <person name="Sutton G.G."/>
            <person name="Tao W."/>
            <person name="Teichmann S."/>
            <person name="Tobari Y.N."/>
            <person name="Tomimura Y."/>
            <person name="Tsolas J.M."/>
            <person name="Valente V.L."/>
            <person name="Venter E."/>
            <person name="Venter J.C."/>
            <person name="Vicario S."/>
            <person name="Vieira F.G."/>
            <person name="Vilella A.J."/>
            <person name="Villasante A."/>
            <person name="Walenz B."/>
            <person name="Wang J."/>
            <person name="Wasserman M."/>
            <person name="Watts T."/>
            <person name="Wilson D."/>
            <person name="Wilson R.K."/>
            <person name="Wing R.A."/>
            <person name="Wolfner M.F."/>
            <person name="Wong A."/>
            <person name="Wong G.K."/>
            <person name="Wu C.I."/>
            <person name="Wu G."/>
            <person name="Yamamoto D."/>
            <person name="Yang H.P."/>
            <person name="Yang S.P."/>
            <person name="Yorke J.A."/>
            <person name="Yoshida K."/>
            <person name="Zdobnov E."/>
            <person name="Zhang P."/>
            <person name="Zhang Y."/>
            <person name="Zimin A.V."/>
            <person name="Baldwin J."/>
            <person name="Abdouelleil A."/>
            <person name="Abdulkadir J."/>
            <person name="Abebe A."/>
            <person name="Abera B."/>
            <person name="Abreu J."/>
            <person name="Acer S.C."/>
            <person name="Aftuck L."/>
            <person name="Alexander A."/>
            <person name="An P."/>
            <person name="Anderson E."/>
            <person name="Anderson S."/>
            <person name="Arachi H."/>
            <person name="Azer M."/>
            <person name="Bachantsang P."/>
            <person name="Barry A."/>
            <person name="Bayul T."/>
            <person name="Berlin A."/>
            <person name="Bessette D."/>
            <person name="Bloom T."/>
            <person name="Blye J."/>
            <person name="Boguslavskiy L."/>
            <person name="Bonnet C."/>
            <person name="Boukhgalter B."/>
            <person name="Bourzgui I."/>
            <person name="Brown A."/>
            <person name="Cahill P."/>
            <person name="Channer S."/>
            <person name="Cheshatsang Y."/>
            <person name="Chuda L."/>
            <person name="Citroen M."/>
            <person name="Collymore A."/>
            <person name="Cooke P."/>
            <person name="Costello M."/>
            <person name="D'Aco K."/>
            <person name="Daza R."/>
            <person name="De Haan G."/>
            <person name="DeGray S."/>
            <person name="DeMaso C."/>
            <person name="Dhargay N."/>
            <person name="Dooley K."/>
            <person name="Dooley E."/>
            <person name="Doricent M."/>
            <person name="Dorje P."/>
            <person name="Dorjee K."/>
            <person name="Dupes A."/>
            <person name="Elong R."/>
            <person name="Falk J."/>
            <person name="Farina A."/>
            <person name="Faro S."/>
            <person name="Ferguson D."/>
            <person name="Fisher S."/>
            <person name="Foley C.D."/>
            <person name="Franke A."/>
            <person name="Friedrich D."/>
            <person name="Gadbois L."/>
            <person name="Gearin G."/>
            <person name="Gearin C.R."/>
            <person name="Giannoukos G."/>
            <person name="Goode T."/>
            <person name="Graham J."/>
            <person name="Grandbois E."/>
            <person name="Grewal S."/>
            <person name="Gyaltsen K."/>
            <person name="Hafez N."/>
            <person name="Hagos B."/>
            <person name="Hall J."/>
            <person name="Henson C."/>
            <person name="Hollinger A."/>
            <person name="Honan T."/>
            <person name="Huard M.D."/>
            <person name="Hughes L."/>
            <person name="Hurhula B."/>
            <person name="Husby M.E."/>
            <person name="Kamat A."/>
            <person name="Kanga B."/>
            <person name="Kashin S."/>
            <person name="Khazanovich D."/>
            <person name="Kisner P."/>
            <person name="Lance K."/>
            <person name="Lara M."/>
            <person name="Lee W."/>
            <person name="Lennon N."/>
            <person name="Letendre F."/>
            <person name="LeVine R."/>
            <person name="Lipovsky A."/>
            <person name="Liu X."/>
            <person name="Liu J."/>
            <person name="Liu S."/>
            <person name="Lokyitsang T."/>
            <person name="Lokyitsang Y."/>
            <person name="Lubonja R."/>
            <person name="Lui A."/>
            <person name="MacDonald P."/>
            <person name="Magnisalis V."/>
            <person name="Maru K."/>
            <person name="Matthews C."/>
            <person name="McCusker W."/>
            <person name="McDonough S."/>
            <person name="Mehta T."/>
            <person name="Meldrim J."/>
            <person name="Meneus L."/>
            <person name="Mihai O."/>
            <person name="Mihalev A."/>
            <person name="Mihova T."/>
            <person name="Mittelman R."/>
            <person name="Mlenga V."/>
            <person name="Montmayeur A."/>
            <person name="Mulrain L."/>
            <person name="Navidi A."/>
            <person name="Naylor J."/>
            <person name="Negash T."/>
            <person name="Nguyen T."/>
            <person name="Nguyen N."/>
            <person name="Nicol R."/>
            <person name="Norbu C."/>
            <person name="Norbu N."/>
            <person name="Novod N."/>
            <person name="O'Neill B."/>
            <person name="Osman S."/>
            <person name="Markiewicz E."/>
            <person name="Oyono O.L."/>
            <person name="Patti C."/>
            <person name="Phunkhang P."/>
            <person name="Pierre F."/>
            <person name="Priest M."/>
            <person name="Raghuraman S."/>
            <person name="Rege F."/>
            <person name="Reyes R."/>
            <person name="Rise C."/>
            <person name="Rogov P."/>
            <person name="Ross K."/>
            <person name="Ryan E."/>
            <person name="Settipalli S."/>
            <person name="Shea T."/>
            <person name="Sherpa N."/>
            <person name="Shi L."/>
            <person name="Shih D."/>
            <person name="Sparrow T."/>
            <person name="Spaulding J."/>
            <person name="Stalker J."/>
            <person name="Stange-Thomann N."/>
            <person name="Stavropoulos S."/>
            <person name="Stone C."/>
            <person name="Strader C."/>
            <person name="Tesfaye S."/>
            <person name="Thomson T."/>
            <person name="Thoulutsang Y."/>
            <person name="Thoulutsang D."/>
            <person name="Topham K."/>
            <person name="Topping I."/>
            <person name="Tsamla T."/>
            <person name="Vassiliev H."/>
            <person name="Vo A."/>
            <person name="Wangchuk T."/>
            <person name="Wangdi T."/>
            <person name="Weiand M."/>
            <person name="Wilkinson J."/>
            <person name="Wilson A."/>
            <person name="Yadav S."/>
            <person name="Young G."/>
            <person name="Yu Q."/>
            <person name="Zembek L."/>
            <person name="Zhong D."/>
            <person name="Zimmer A."/>
            <person name="Zwirko Z."/>
            <person name="Jaffe D.B."/>
            <person name="Alvarez P."/>
            <person name="Brockman W."/>
            <person name="Butler J."/>
            <person name="Chin C."/>
            <person name="Gnerre S."/>
            <person name="Grabherr M."/>
            <person name="Kleber M."/>
            <person name="Mauceli E."/>
            <person name="MacCallum I."/>
        </authorList>
    </citation>
    <scope>NUCLEOTIDE SEQUENCE [LARGE SCALE GENOMIC DNA]</scope>
    <source>
        <strain evidence="12">Tucson 15010-1051.87</strain>
    </source>
</reference>
<organism evidence="11 12">
    <name type="scientific">Drosophila virilis</name>
    <name type="common">Fruit fly</name>
    <dbReference type="NCBI Taxonomy" id="7244"/>
    <lineage>
        <taxon>Eukaryota</taxon>
        <taxon>Metazoa</taxon>
        <taxon>Ecdysozoa</taxon>
        <taxon>Arthropoda</taxon>
        <taxon>Hexapoda</taxon>
        <taxon>Insecta</taxon>
        <taxon>Pterygota</taxon>
        <taxon>Neoptera</taxon>
        <taxon>Endopterygota</taxon>
        <taxon>Diptera</taxon>
        <taxon>Brachycera</taxon>
        <taxon>Muscomorpha</taxon>
        <taxon>Ephydroidea</taxon>
        <taxon>Drosophilidae</taxon>
        <taxon>Drosophila</taxon>
    </lineage>
</organism>
<evidence type="ECO:0000256" key="7">
    <source>
        <dbReference type="ARBA" id="ARBA00023157"/>
    </source>
</evidence>
<dbReference type="FunCoup" id="B4LYL0">
    <property type="interactions" value="40"/>
</dbReference>
<evidence type="ECO:0000256" key="8">
    <source>
        <dbReference type="RuleBase" id="RU363034"/>
    </source>
</evidence>
<dbReference type="HOGENOM" id="CLU_006842_7_0_1"/>
<evidence type="ECO:0000256" key="3">
    <source>
        <dbReference type="ARBA" id="ARBA00022729"/>
    </source>
</evidence>
<sequence>MQPIPVILSLLIAPIIATTELPDKQLVKARVFSGIETSIQELGGYAVQIYKGSKMTCTGSLLTKFHILTAAHCFDNEDYTKFHVIAGRTNSETFFYPDEIINFVIKLKMHPSYNKLRYIADIAMIKVKLAIRTPEVSYLPLCTRKMSAGLMATVSGWGASEFTRSKNTLRTIRVPLIAKAECNQKLGRKMPRNVFCASGYNGRTICSGDSGGPLVIRGELCGVSVWTYECGNKLMPDVYMSVNFYRDFINKTITEMGD</sequence>
<evidence type="ECO:0000256" key="6">
    <source>
        <dbReference type="ARBA" id="ARBA00023145"/>
    </source>
</evidence>
<evidence type="ECO:0000313" key="11">
    <source>
        <dbReference type="EMBL" id="EDW68030.1"/>
    </source>
</evidence>
<dbReference type="InterPro" id="IPR033116">
    <property type="entry name" value="TRYPSIN_SER"/>
</dbReference>
<dbReference type="InterPro" id="IPR043504">
    <property type="entry name" value="Peptidase_S1_PA_chymotrypsin"/>
</dbReference>
<gene>
    <name evidence="11" type="primary">Dvir\GJ24493</name>
    <name evidence="11" type="ORF">Dvir_GJ24493</name>
</gene>
<keyword evidence="7" id="KW-1015">Disulfide bond</keyword>
<dbReference type="Pfam" id="PF00089">
    <property type="entry name" value="Trypsin"/>
    <property type="match status" value="1"/>
</dbReference>
<dbReference type="Proteomes" id="UP000008792">
    <property type="component" value="Unassembled WGS sequence"/>
</dbReference>
<dbReference type="PROSITE" id="PS00135">
    <property type="entry name" value="TRYPSIN_SER"/>
    <property type="match status" value="1"/>
</dbReference>
<accession>B4LYL0</accession>
<comment type="similarity">
    <text evidence="1">Belongs to the peptidase S1 family.</text>
</comment>
<feature type="chain" id="PRO_5002816891" description="Peptidase S1 domain-containing protein" evidence="9">
    <location>
        <begin position="18"/>
        <end position="258"/>
    </location>
</feature>
<evidence type="ECO:0000256" key="5">
    <source>
        <dbReference type="ARBA" id="ARBA00022825"/>
    </source>
</evidence>
<dbReference type="EMBL" id="CH940650">
    <property type="protein sequence ID" value="EDW68030.1"/>
    <property type="molecule type" value="Genomic_DNA"/>
</dbReference>
<dbReference type="InterPro" id="IPR001314">
    <property type="entry name" value="Peptidase_S1A"/>
</dbReference>
<evidence type="ECO:0000259" key="10">
    <source>
        <dbReference type="PROSITE" id="PS50240"/>
    </source>
</evidence>
<dbReference type="SMR" id="B4LYL0"/>
<dbReference type="PROSITE" id="PS00134">
    <property type="entry name" value="TRYPSIN_HIS"/>
    <property type="match status" value="1"/>
</dbReference>
<evidence type="ECO:0000256" key="2">
    <source>
        <dbReference type="ARBA" id="ARBA00022670"/>
    </source>
</evidence>
<dbReference type="PROSITE" id="PS50240">
    <property type="entry name" value="TRYPSIN_DOM"/>
    <property type="match status" value="1"/>
</dbReference>
<dbReference type="InParanoid" id="B4LYL0"/>
<evidence type="ECO:0000256" key="1">
    <source>
        <dbReference type="ARBA" id="ARBA00007664"/>
    </source>
</evidence>
<keyword evidence="5 8" id="KW-0720">Serine protease</keyword>
<dbReference type="CDD" id="cd00190">
    <property type="entry name" value="Tryp_SPc"/>
    <property type="match status" value="1"/>
</dbReference>